<evidence type="ECO:0000256" key="4">
    <source>
        <dbReference type="ARBA" id="ARBA00023295"/>
    </source>
</evidence>
<accession>A0A1G6X506</accession>
<feature type="binding site" evidence="7">
    <location>
        <begin position="204"/>
        <end position="206"/>
    </location>
    <ligand>
        <name>substrate</name>
    </ligand>
</feature>
<dbReference type="STRING" id="1814289.SAMN05216410_0084"/>
<comment type="pathway">
    <text evidence="1 5">Glycan metabolism; L-arabinan degradation.</text>
</comment>
<dbReference type="PIRSF" id="PIRSF026534">
    <property type="entry name" value="Endo_alpha-L-arabinosidase"/>
    <property type="match status" value="1"/>
</dbReference>
<feature type="chain" id="PRO_5011500572" evidence="9">
    <location>
        <begin position="32"/>
        <end position="375"/>
    </location>
</feature>
<sequence length="375" mass="39958">MPLRSLAAAALAASCLALTLAACSGSPDAEAVPDVGPAATEVAVSGDLRTHDPALIIDDAGTDATDDDVWYVFSTGDGRVALGAPQIRRSLDAGATWEHVGELWTAADEPYWSREIIEGVDNFWAPEVIAHEGTYYAYYSASTFGSNTSLIGLYTNTTLDPDDPAYRWVDQGEVWRSDGTAPYNAIDPGVVTDADGTPWMAFGSFWDGLFMVELEWPSGKPVGATPEQPRGTAEPVHLADRGTATNAIEAPYVLSRDGWYYLFFSRDSCCKGTASTYNMAVGRSTDPAGPYLDADGVALLDDGGTSLLDTDGAMIGPGGQSVYQLGDTAYLAFHYYDEDLGGDFQLGIRELAWTEDGWPVARTASELVARAAPVD</sequence>
<dbReference type="SUPFAM" id="SSF75005">
    <property type="entry name" value="Arabinanase/levansucrase/invertase"/>
    <property type="match status" value="1"/>
</dbReference>
<feature type="binding site" evidence="7">
    <location>
        <begin position="184"/>
        <end position="187"/>
    </location>
    <ligand>
        <name>substrate</name>
    </ligand>
</feature>
<feature type="site" description="Important for catalytic activity, responsible for pKa modulation of the active site Glu and correct orientation of both the proton donor and substrate" evidence="8">
    <location>
        <position position="187"/>
    </location>
</feature>
<dbReference type="UniPathway" id="UPA00667"/>
<dbReference type="PANTHER" id="PTHR43301:SF3">
    <property type="entry name" value="ARABINAN ENDO-1,5-ALPHA-L-ARABINOSIDASE A-RELATED"/>
    <property type="match status" value="1"/>
</dbReference>
<dbReference type="CDD" id="cd08998">
    <property type="entry name" value="GH43_Arb43a-like"/>
    <property type="match status" value="1"/>
</dbReference>
<feature type="active site" description="Proton acceptor" evidence="6">
    <location>
        <position position="52"/>
    </location>
</feature>
<evidence type="ECO:0000256" key="8">
    <source>
        <dbReference type="PIRSR" id="PIRSR606710-2"/>
    </source>
</evidence>
<dbReference type="PANTHER" id="PTHR43301">
    <property type="entry name" value="ARABINAN ENDO-1,5-ALPHA-L-ARABINOSIDASE"/>
    <property type="match status" value="1"/>
</dbReference>
<proteinExistence type="inferred from homology"/>
<protein>
    <submittedName>
        <fullName evidence="10">Arabinan endo-1,5-alpha-L-arabinosidase</fullName>
    </submittedName>
</protein>
<keyword evidence="11" id="KW-1185">Reference proteome</keyword>
<dbReference type="InterPro" id="IPR023296">
    <property type="entry name" value="Glyco_hydro_beta-prop_sf"/>
</dbReference>
<feature type="signal peptide" evidence="9">
    <location>
        <begin position="1"/>
        <end position="31"/>
    </location>
</feature>
<dbReference type="InterPro" id="IPR050727">
    <property type="entry name" value="GH43_arabinanases"/>
</dbReference>
<gene>
    <name evidence="10" type="ORF">SAMN05216410_0084</name>
</gene>
<keyword evidence="3 5" id="KW-0378">Hydrolase</keyword>
<evidence type="ECO:0000313" key="11">
    <source>
        <dbReference type="Proteomes" id="UP000199039"/>
    </source>
</evidence>
<evidence type="ECO:0000256" key="7">
    <source>
        <dbReference type="PIRSR" id="PIRSR026534-2"/>
    </source>
</evidence>
<dbReference type="EMBL" id="FMYH01000010">
    <property type="protein sequence ID" value="SDD73144.1"/>
    <property type="molecule type" value="Genomic_DNA"/>
</dbReference>
<dbReference type="OrthoDB" id="9801455at2"/>
<feature type="binding site" evidence="7">
    <location>
        <position position="52"/>
    </location>
    <ligand>
        <name>substrate</name>
    </ligand>
</feature>
<evidence type="ECO:0000256" key="6">
    <source>
        <dbReference type="PIRSR" id="PIRSR026534-1"/>
    </source>
</evidence>
<dbReference type="Gene3D" id="2.115.10.20">
    <property type="entry name" value="Glycosyl hydrolase domain, family 43"/>
    <property type="match status" value="1"/>
</dbReference>
<keyword evidence="9" id="KW-0732">Signal</keyword>
<organism evidence="10 11">
    <name type="scientific">Sanguibacter gelidistatuariae</name>
    <dbReference type="NCBI Taxonomy" id="1814289"/>
    <lineage>
        <taxon>Bacteria</taxon>
        <taxon>Bacillati</taxon>
        <taxon>Actinomycetota</taxon>
        <taxon>Actinomycetes</taxon>
        <taxon>Micrococcales</taxon>
        <taxon>Sanguibacteraceae</taxon>
        <taxon>Sanguibacter</taxon>
    </lineage>
</organism>
<evidence type="ECO:0000256" key="3">
    <source>
        <dbReference type="ARBA" id="ARBA00022801"/>
    </source>
</evidence>
<evidence type="ECO:0000313" key="10">
    <source>
        <dbReference type="EMBL" id="SDD73144.1"/>
    </source>
</evidence>
<dbReference type="Pfam" id="PF04616">
    <property type="entry name" value="Glyco_hydro_43"/>
    <property type="match status" value="1"/>
</dbReference>
<reference evidence="10 11" key="1">
    <citation type="submission" date="2016-09" db="EMBL/GenBank/DDBJ databases">
        <authorList>
            <person name="Capua I."/>
            <person name="De Benedictis P."/>
            <person name="Joannis T."/>
            <person name="Lombin L.H."/>
            <person name="Cattoli G."/>
        </authorList>
    </citation>
    <scope>NUCLEOTIDE SEQUENCE [LARGE SCALE GENOMIC DNA]</scope>
    <source>
        <strain evidence="10 11">ISLP-3</strain>
    </source>
</reference>
<dbReference type="RefSeq" id="WP_093186425.1">
    <property type="nucleotide sequence ID" value="NZ_FMYH01000010.1"/>
</dbReference>
<comment type="similarity">
    <text evidence="2 5">Belongs to the glycosyl hydrolase 43 family.</text>
</comment>
<evidence type="ECO:0000256" key="2">
    <source>
        <dbReference type="ARBA" id="ARBA00009865"/>
    </source>
</evidence>
<feature type="active site" description="Proton donor" evidence="6">
    <location>
        <position position="249"/>
    </location>
</feature>
<evidence type="ECO:0000256" key="9">
    <source>
        <dbReference type="SAM" id="SignalP"/>
    </source>
</evidence>
<name>A0A1G6X506_9MICO</name>
<dbReference type="InterPro" id="IPR016840">
    <property type="entry name" value="Glyco_hydro_43_endo_a_Ara-ase"/>
</dbReference>
<feature type="binding site" evidence="7">
    <location>
        <position position="145"/>
    </location>
    <ligand>
        <name>substrate</name>
    </ligand>
</feature>
<dbReference type="PROSITE" id="PS51257">
    <property type="entry name" value="PROKAR_LIPOPROTEIN"/>
    <property type="match status" value="1"/>
</dbReference>
<dbReference type="GO" id="GO:0031222">
    <property type="term" value="P:arabinan catabolic process"/>
    <property type="evidence" value="ECO:0007669"/>
    <property type="project" value="UniProtKB-UniPathway"/>
</dbReference>
<keyword evidence="4 5" id="KW-0326">Glycosidase</keyword>
<evidence type="ECO:0000256" key="5">
    <source>
        <dbReference type="PIRNR" id="PIRNR026534"/>
    </source>
</evidence>
<dbReference type="InterPro" id="IPR006710">
    <property type="entry name" value="Glyco_hydro_43"/>
</dbReference>
<dbReference type="GO" id="GO:0046558">
    <property type="term" value="F:arabinan endo-1,5-alpha-L-arabinosidase activity"/>
    <property type="evidence" value="ECO:0007669"/>
    <property type="project" value="InterPro"/>
</dbReference>
<evidence type="ECO:0000256" key="1">
    <source>
        <dbReference type="ARBA" id="ARBA00004834"/>
    </source>
</evidence>
<dbReference type="Proteomes" id="UP000199039">
    <property type="component" value="Unassembled WGS sequence"/>
</dbReference>
<dbReference type="AlphaFoldDB" id="A0A1G6X506"/>